<dbReference type="InterPro" id="IPR002881">
    <property type="entry name" value="DUF58"/>
</dbReference>
<gene>
    <name evidence="2" type="ORF">N5A92_06980</name>
</gene>
<sequence>MARIGEVTTQVETRDALARARTRAALVPDLLVEARRVVNNVIAGWHGRRRRGIGENFWQFRPYVDGEAVARIDWRRSAREEDHIYVRDREWEAAHTVWLWADRSPSMLFRSSQADVSKESRALVLILALAELLSRSGERIAWPGLSDPFAARNGAERLAQQIAHAEPTTARPDLTVVRRFSDMVVAGDFLDSPEETMRWLDPLARVGARAHLIEVADPAEETFPYSGRTEFHDPETGERLTAGRAETLGEDYRRLYLARRETLSRWCKKLGWSYTVNHTDRLASEALIGVHTAMTSEMDVGR</sequence>
<accession>A0ABT2LK24</accession>
<feature type="domain" description="DUF58" evidence="1">
    <location>
        <begin position="60"/>
        <end position="261"/>
    </location>
</feature>
<comment type="caution">
    <text evidence="2">The sequence shown here is derived from an EMBL/GenBank/DDBJ whole genome shotgun (WGS) entry which is preliminary data.</text>
</comment>
<dbReference type="PANTHER" id="PTHR33608">
    <property type="entry name" value="BLL2464 PROTEIN"/>
    <property type="match status" value="1"/>
</dbReference>
<organism evidence="2 3">
    <name type="scientific">Chelativorans salis</name>
    <dbReference type="NCBI Taxonomy" id="2978478"/>
    <lineage>
        <taxon>Bacteria</taxon>
        <taxon>Pseudomonadati</taxon>
        <taxon>Pseudomonadota</taxon>
        <taxon>Alphaproteobacteria</taxon>
        <taxon>Hyphomicrobiales</taxon>
        <taxon>Phyllobacteriaceae</taxon>
        <taxon>Chelativorans</taxon>
    </lineage>
</organism>
<evidence type="ECO:0000313" key="3">
    <source>
        <dbReference type="Proteomes" id="UP001320831"/>
    </source>
</evidence>
<protein>
    <submittedName>
        <fullName evidence="2">DUF58 domain-containing protein</fullName>
    </submittedName>
</protein>
<evidence type="ECO:0000259" key="1">
    <source>
        <dbReference type="Pfam" id="PF01882"/>
    </source>
</evidence>
<dbReference type="PANTHER" id="PTHR33608:SF6">
    <property type="entry name" value="BLL2464 PROTEIN"/>
    <property type="match status" value="1"/>
</dbReference>
<evidence type="ECO:0000313" key="2">
    <source>
        <dbReference type="EMBL" id="MCT7374777.1"/>
    </source>
</evidence>
<dbReference type="Proteomes" id="UP001320831">
    <property type="component" value="Unassembled WGS sequence"/>
</dbReference>
<dbReference type="RefSeq" id="WP_260901285.1">
    <property type="nucleotide sequence ID" value="NZ_JAOCZP010000002.1"/>
</dbReference>
<name>A0ABT2LK24_9HYPH</name>
<dbReference type="Pfam" id="PF01882">
    <property type="entry name" value="DUF58"/>
    <property type="match status" value="1"/>
</dbReference>
<proteinExistence type="predicted"/>
<reference evidence="2 3" key="1">
    <citation type="submission" date="2022-09" db="EMBL/GenBank/DDBJ databases">
        <title>Chelativorans salina sp. nov., a novel slightly halophilic bacterium isolated from a saline lake sediment enrichment.</title>
        <authorList>
            <person name="Gao L."/>
            <person name="Fang B.-Z."/>
            <person name="Li W.-J."/>
        </authorList>
    </citation>
    <scope>NUCLEOTIDE SEQUENCE [LARGE SCALE GENOMIC DNA]</scope>
    <source>
        <strain evidence="2 3">EGI FJ00035</strain>
    </source>
</reference>
<dbReference type="EMBL" id="JAOCZP010000002">
    <property type="protein sequence ID" value="MCT7374777.1"/>
    <property type="molecule type" value="Genomic_DNA"/>
</dbReference>
<keyword evidence="3" id="KW-1185">Reference proteome</keyword>